<proteinExistence type="predicted"/>
<dbReference type="PANTHER" id="PTHR35936:SF25">
    <property type="entry name" value="ABC TRANSPORTER SUBSTRATE-BINDING PROTEIN"/>
    <property type="match status" value="1"/>
</dbReference>
<dbReference type="SUPFAM" id="SSF53850">
    <property type="entry name" value="Periplasmic binding protein-like II"/>
    <property type="match status" value="1"/>
</dbReference>
<protein>
    <recommendedName>
        <fullName evidence="3">Solute-binding protein family 3/N-terminal domain-containing protein</fullName>
    </recommendedName>
</protein>
<evidence type="ECO:0000256" key="2">
    <source>
        <dbReference type="SAM" id="SignalP"/>
    </source>
</evidence>
<evidence type="ECO:0000259" key="3">
    <source>
        <dbReference type="SMART" id="SM00062"/>
    </source>
</evidence>
<feature type="signal peptide" evidence="2">
    <location>
        <begin position="1"/>
        <end position="42"/>
    </location>
</feature>
<dbReference type="InterPro" id="IPR001638">
    <property type="entry name" value="Solute-binding_3/MltF_N"/>
</dbReference>
<dbReference type="EMBL" id="CP023422">
    <property type="protein sequence ID" value="ATD61676.1"/>
    <property type="molecule type" value="Genomic_DNA"/>
</dbReference>
<keyword evidence="1 2" id="KW-0732">Signal</keyword>
<accession>A0A290WYH8</accession>
<dbReference type="SMART" id="SM00062">
    <property type="entry name" value="PBPb"/>
    <property type="match status" value="1"/>
</dbReference>
<dbReference type="Proteomes" id="UP000218437">
    <property type="component" value="Chromosome"/>
</dbReference>
<name>A0A290WYH8_9BURK</name>
<dbReference type="PANTHER" id="PTHR35936">
    <property type="entry name" value="MEMBRANE-BOUND LYTIC MUREIN TRANSGLYCOSYLASE F"/>
    <property type="match status" value="1"/>
</dbReference>
<gene>
    <name evidence="4" type="ORF">CNX70_17055</name>
</gene>
<feature type="chain" id="PRO_5013239540" description="Solute-binding protein family 3/N-terminal domain-containing protein" evidence="2">
    <location>
        <begin position="43"/>
        <end position="283"/>
    </location>
</feature>
<sequence>MQQKTTGNGAAVPFSTWLRPRAWLAAFAATALLAMPASKAVAASTEAGLPGRLVCHDDLFAPYFMQIQGRIEGLNVDVLREAAARLGIAIEFRAMPWRRLKSELARPQGTVDCAFAMSRTPAREQYLEFGKVPLQPTEYALFVRQADTLPAVGKLDDLAGKVIGVRGGFRLPEAIAAGVAQGRWSIADVPTDAANFQKLALRRIDAVLADGVVGQYTVKQLKLQGIVRVAPPLARFDTYIVFRKNTGSPALAAAFDRVFRRMRQDGSFTLITSAYLGAPLLEP</sequence>
<evidence type="ECO:0000256" key="1">
    <source>
        <dbReference type="ARBA" id="ARBA00022729"/>
    </source>
</evidence>
<evidence type="ECO:0000313" key="5">
    <source>
        <dbReference type="Proteomes" id="UP000218437"/>
    </source>
</evidence>
<reference evidence="4 5" key="1">
    <citation type="submission" date="2017-09" db="EMBL/GenBank/DDBJ databases">
        <title>Complete genome sequence of Janthinobacterium svalbardensis PAMC 27463.</title>
        <authorList>
            <person name="Cho Y.-J."/>
            <person name="Cho A."/>
            <person name="Kim O.-S."/>
            <person name="Lee J.-I."/>
        </authorList>
    </citation>
    <scope>NUCLEOTIDE SEQUENCE [LARGE SCALE GENOMIC DNA]</scope>
    <source>
        <strain evidence="4 5">PAMC 27463</strain>
    </source>
</reference>
<dbReference type="AlphaFoldDB" id="A0A290WYH8"/>
<dbReference type="Pfam" id="PF00497">
    <property type="entry name" value="SBP_bac_3"/>
    <property type="match status" value="1"/>
</dbReference>
<dbReference type="Gene3D" id="3.40.190.10">
    <property type="entry name" value="Periplasmic binding protein-like II"/>
    <property type="match status" value="2"/>
</dbReference>
<organism evidence="4 5">
    <name type="scientific">Janthinobacterium svalbardensis</name>
    <dbReference type="NCBI Taxonomy" id="368607"/>
    <lineage>
        <taxon>Bacteria</taxon>
        <taxon>Pseudomonadati</taxon>
        <taxon>Pseudomonadota</taxon>
        <taxon>Betaproteobacteria</taxon>
        <taxon>Burkholderiales</taxon>
        <taxon>Oxalobacteraceae</taxon>
        <taxon>Janthinobacterium</taxon>
    </lineage>
</organism>
<evidence type="ECO:0000313" key="4">
    <source>
        <dbReference type="EMBL" id="ATD61676.1"/>
    </source>
</evidence>
<keyword evidence="5" id="KW-1185">Reference proteome</keyword>
<feature type="domain" description="Solute-binding protein family 3/N-terminal" evidence="3">
    <location>
        <begin position="54"/>
        <end position="279"/>
    </location>
</feature>
<dbReference type="KEGG" id="jsv:CNX70_17055"/>